<accession>A0A9P9E5P8</accession>
<feature type="region of interest" description="Disordered" evidence="1">
    <location>
        <begin position="282"/>
        <end position="306"/>
    </location>
</feature>
<comment type="caution">
    <text evidence="3">The sequence shown here is derived from an EMBL/GenBank/DDBJ whole genome shotgun (WGS) entry which is preliminary data.</text>
</comment>
<proteinExistence type="predicted"/>
<name>A0A9P9E5P8_9HYPO</name>
<reference evidence="3" key="1">
    <citation type="journal article" date="2021" name="Nat. Commun.">
        <title>Genetic determinants of endophytism in the Arabidopsis root mycobiome.</title>
        <authorList>
            <person name="Mesny F."/>
            <person name="Miyauchi S."/>
            <person name="Thiergart T."/>
            <person name="Pickel B."/>
            <person name="Atanasova L."/>
            <person name="Karlsson M."/>
            <person name="Huettel B."/>
            <person name="Barry K.W."/>
            <person name="Haridas S."/>
            <person name="Chen C."/>
            <person name="Bauer D."/>
            <person name="Andreopoulos W."/>
            <person name="Pangilinan J."/>
            <person name="LaButti K."/>
            <person name="Riley R."/>
            <person name="Lipzen A."/>
            <person name="Clum A."/>
            <person name="Drula E."/>
            <person name="Henrissat B."/>
            <person name="Kohler A."/>
            <person name="Grigoriev I.V."/>
            <person name="Martin F.M."/>
            <person name="Hacquard S."/>
        </authorList>
    </citation>
    <scope>NUCLEOTIDE SEQUENCE</scope>
    <source>
        <strain evidence="3">MPI-CAGE-AT-0147</strain>
    </source>
</reference>
<evidence type="ECO:0000313" key="4">
    <source>
        <dbReference type="Proteomes" id="UP000738349"/>
    </source>
</evidence>
<dbReference type="OrthoDB" id="4847173at2759"/>
<gene>
    <name evidence="3" type="ORF">EDB81DRAFT_888057</name>
</gene>
<evidence type="ECO:0000313" key="3">
    <source>
        <dbReference type="EMBL" id="KAH7132939.1"/>
    </source>
</evidence>
<feature type="domain" description="DUF6570" evidence="2">
    <location>
        <begin position="52"/>
        <end position="189"/>
    </location>
</feature>
<dbReference type="Pfam" id="PF20209">
    <property type="entry name" value="DUF6570"/>
    <property type="match status" value="1"/>
</dbReference>
<dbReference type="Proteomes" id="UP000738349">
    <property type="component" value="Unassembled WGS sequence"/>
</dbReference>
<dbReference type="InterPro" id="IPR046700">
    <property type="entry name" value="DUF6570"/>
</dbReference>
<evidence type="ECO:0000256" key="1">
    <source>
        <dbReference type="SAM" id="MobiDB-lite"/>
    </source>
</evidence>
<organism evidence="3 4">
    <name type="scientific">Dactylonectria macrodidyma</name>
    <dbReference type="NCBI Taxonomy" id="307937"/>
    <lineage>
        <taxon>Eukaryota</taxon>
        <taxon>Fungi</taxon>
        <taxon>Dikarya</taxon>
        <taxon>Ascomycota</taxon>
        <taxon>Pezizomycotina</taxon>
        <taxon>Sordariomycetes</taxon>
        <taxon>Hypocreomycetidae</taxon>
        <taxon>Hypocreales</taxon>
        <taxon>Nectriaceae</taxon>
        <taxon>Dactylonectria</taxon>
    </lineage>
</organism>
<dbReference type="AlphaFoldDB" id="A0A9P9E5P8"/>
<feature type="compositionally biased region" description="Basic and acidic residues" evidence="1">
    <location>
        <begin position="297"/>
        <end position="306"/>
    </location>
</feature>
<keyword evidence="4" id="KW-1185">Reference proteome</keyword>
<dbReference type="EMBL" id="JAGMUV010000016">
    <property type="protein sequence ID" value="KAH7132939.1"/>
    <property type="molecule type" value="Genomic_DNA"/>
</dbReference>
<sequence length="433" mass="49151">MLFVRQVFTAYGYQIDDHDHFIQTHQTSLDRCGHHDDSWDFCSQCYTAIRRSSIPKFSAENFVNVSMCQHYPSALEDLTPVGECLIAKCHPVGTILKLRPGDYASPTNYNALRGHMIVIPQDPGLLLQILPSPELRLDNLFKVFWLGKHPPTNQDLKPFLRVRKDKVLTALHYLVQHNHLYHDITINHTMTDAWPSDFIPPEIADSIIHLEDPDHHEREGHTVSLQTGNYENDFQAAQDEAFFPNDNDPFVTGSVYTDVNGERTDSNLRLIDALLGVVTGNTRRVDEPDQAADSSDEPEHEHRQRDLPTISYAIHSQATLMSSWEDLHYFTGAFPTLFPNGLGGHQDQRPIPVSLNTFAQFARHKTFMYLLYDVIQLRTEDIQCSIAGTTRPRVPARSQLGVPERARQDGCGVEEAWNTLGSDTWRIMSVTGP</sequence>
<protein>
    <recommendedName>
        <fullName evidence="2">DUF6570 domain-containing protein</fullName>
    </recommendedName>
</protein>
<evidence type="ECO:0000259" key="2">
    <source>
        <dbReference type="Pfam" id="PF20209"/>
    </source>
</evidence>